<protein>
    <submittedName>
        <fullName evidence="7">C-type lectin domain family 4 member M-like</fullName>
    </submittedName>
</protein>
<keyword evidence="2" id="KW-1015">Disulfide bond</keyword>
<dbReference type="SMART" id="SM00034">
    <property type="entry name" value="CLECT"/>
    <property type="match status" value="1"/>
</dbReference>
<dbReference type="Pfam" id="PF00059">
    <property type="entry name" value="Lectin_C"/>
    <property type="match status" value="1"/>
</dbReference>
<dbReference type="FunCoup" id="A0A6J2WIN4">
    <property type="interactions" value="323"/>
</dbReference>
<dbReference type="PROSITE" id="PS00615">
    <property type="entry name" value="C_TYPE_LECTIN_1"/>
    <property type="match status" value="1"/>
</dbReference>
<dbReference type="PROSITE" id="PS50041">
    <property type="entry name" value="C_TYPE_LECTIN_2"/>
    <property type="match status" value="1"/>
</dbReference>
<keyword evidence="4" id="KW-0812">Transmembrane</keyword>
<dbReference type="Gene3D" id="1.20.5.400">
    <property type="match status" value="3"/>
</dbReference>
<evidence type="ECO:0000313" key="7">
    <source>
        <dbReference type="RefSeq" id="XP_030643557.1"/>
    </source>
</evidence>
<name>A0A6J2WIN4_CHACN</name>
<dbReference type="InterPro" id="IPR018378">
    <property type="entry name" value="C-type_lectin_CS"/>
</dbReference>
<organism evidence="6 7">
    <name type="scientific">Chanos chanos</name>
    <name type="common">Milkfish</name>
    <name type="synonym">Mugil chanos</name>
    <dbReference type="NCBI Taxonomy" id="29144"/>
    <lineage>
        <taxon>Eukaryota</taxon>
        <taxon>Metazoa</taxon>
        <taxon>Chordata</taxon>
        <taxon>Craniata</taxon>
        <taxon>Vertebrata</taxon>
        <taxon>Euteleostomi</taxon>
        <taxon>Actinopterygii</taxon>
        <taxon>Neopterygii</taxon>
        <taxon>Teleostei</taxon>
        <taxon>Ostariophysi</taxon>
        <taxon>Gonorynchiformes</taxon>
        <taxon>Chanidae</taxon>
        <taxon>Chanos</taxon>
    </lineage>
</organism>
<keyword evidence="3" id="KW-0175">Coiled coil</keyword>
<dbReference type="InterPro" id="IPR033989">
    <property type="entry name" value="CD209-like_CTLD"/>
</dbReference>
<dbReference type="CDD" id="cd03590">
    <property type="entry name" value="CLECT_DC-SIGN_like"/>
    <property type="match status" value="1"/>
</dbReference>
<evidence type="ECO:0000259" key="5">
    <source>
        <dbReference type="PROSITE" id="PS50041"/>
    </source>
</evidence>
<dbReference type="Proteomes" id="UP000504632">
    <property type="component" value="Chromosome 11"/>
</dbReference>
<evidence type="ECO:0000256" key="4">
    <source>
        <dbReference type="SAM" id="Phobius"/>
    </source>
</evidence>
<dbReference type="PANTHER" id="PTHR22803">
    <property type="entry name" value="MANNOSE, PHOSPHOLIPASE, LECTIN RECEPTOR RELATED"/>
    <property type="match status" value="1"/>
</dbReference>
<dbReference type="RefSeq" id="XP_030643557.1">
    <property type="nucleotide sequence ID" value="XM_030787697.1"/>
</dbReference>
<dbReference type="AlphaFoldDB" id="A0A6J2WIN4"/>
<keyword evidence="4" id="KW-1133">Transmembrane helix</keyword>
<dbReference type="InterPro" id="IPR050111">
    <property type="entry name" value="C-type_lectin/snaclec_domain"/>
</dbReference>
<dbReference type="OrthoDB" id="10255512at2759"/>
<keyword evidence="1" id="KW-0430">Lectin</keyword>
<sequence>MNVETLWTPGTAMSRRHLDFQNSGISSAGNRCYRLTVVCLGLLCVLLLGLLCALQLKLFINRHQLETSYNNPTLQKDQLQTTNSNLIIEREQLQTSYSNLTLQRDQLQTSNSKLTLQRDQLQSSYSNLILQKDDLQTKYNVLISQMDQLNTSYNSLIIEREQLQSSYNNLILQKDDLQTKYNVLISQMDQLNTIFLAIARAMSMGWKYFQSSLYYISTDKKTWFESRQDCREREADLVIINSREEQEFVFNLRCSVSAWIGLTDKEKEDIWKWVDGTALTTGYWHKGQPDSQAEDQDCVAIHYEYDPLESWKDIRCQWKTYWICEKSMKL</sequence>
<feature type="domain" description="C-type lectin" evidence="5">
    <location>
        <begin position="209"/>
        <end position="325"/>
    </location>
</feature>
<dbReference type="InterPro" id="IPR001304">
    <property type="entry name" value="C-type_lectin-like"/>
</dbReference>
<evidence type="ECO:0000256" key="2">
    <source>
        <dbReference type="ARBA" id="ARBA00023157"/>
    </source>
</evidence>
<reference evidence="6" key="1">
    <citation type="submission" date="2024-06" db="UniProtKB">
        <authorList>
            <consortium name="RefSeq"/>
        </authorList>
    </citation>
    <scope>NUCLEOTIDE SEQUENCE [LARGE SCALE GENOMIC DNA]</scope>
</reference>
<dbReference type="SUPFAM" id="SSF56436">
    <property type="entry name" value="C-type lectin-like"/>
    <property type="match status" value="1"/>
</dbReference>
<dbReference type="GeneID" id="115823662"/>
<evidence type="ECO:0000313" key="6">
    <source>
        <dbReference type="Proteomes" id="UP000504632"/>
    </source>
</evidence>
<dbReference type="GO" id="GO:0030246">
    <property type="term" value="F:carbohydrate binding"/>
    <property type="evidence" value="ECO:0007669"/>
    <property type="project" value="UniProtKB-KW"/>
</dbReference>
<dbReference type="InterPro" id="IPR016187">
    <property type="entry name" value="CTDL_fold"/>
</dbReference>
<feature type="transmembrane region" description="Helical" evidence="4">
    <location>
        <begin position="33"/>
        <end position="54"/>
    </location>
</feature>
<keyword evidence="6" id="KW-1185">Reference proteome</keyword>
<feature type="coiled-coil region" evidence="3">
    <location>
        <begin position="76"/>
        <end position="180"/>
    </location>
</feature>
<evidence type="ECO:0000256" key="1">
    <source>
        <dbReference type="ARBA" id="ARBA00022734"/>
    </source>
</evidence>
<dbReference type="InParanoid" id="A0A6J2WIN4"/>
<proteinExistence type="predicted"/>
<gene>
    <name evidence="7" type="primary">LOC115823662</name>
</gene>
<accession>A0A6J2WIN4</accession>
<dbReference type="InterPro" id="IPR016186">
    <property type="entry name" value="C-type_lectin-like/link_sf"/>
</dbReference>
<dbReference type="Gene3D" id="3.10.100.10">
    <property type="entry name" value="Mannose-Binding Protein A, subunit A"/>
    <property type="match status" value="1"/>
</dbReference>
<reference evidence="7" key="2">
    <citation type="submission" date="2025-08" db="UniProtKB">
        <authorList>
            <consortium name="RefSeq"/>
        </authorList>
    </citation>
    <scope>IDENTIFICATION</scope>
</reference>
<evidence type="ECO:0000256" key="3">
    <source>
        <dbReference type="SAM" id="Coils"/>
    </source>
</evidence>
<keyword evidence="4" id="KW-0472">Membrane</keyword>